<evidence type="ECO:0000313" key="3">
    <source>
        <dbReference type="EMBL" id="CAG2186481.1"/>
    </source>
</evidence>
<keyword evidence="2" id="KW-0472">Membrane</keyword>
<evidence type="ECO:0000256" key="1">
    <source>
        <dbReference type="SAM" id="MobiDB-lite"/>
    </source>
</evidence>
<proteinExistence type="predicted"/>
<name>A0A8S3PUX8_MYTED</name>
<keyword evidence="4" id="KW-1185">Reference proteome</keyword>
<keyword evidence="2" id="KW-1133">Transmembrane helix</keyword>
<evidence type="ECO:0000256" key="2">
    <source>
        <dbReference type="SAM" id="Phobius"/>
    </source>
</evidence>
<keyword evidence="2" id="KW-0812">Transmembrane</keyword>
<dbReference type="OrthoDB" id="6157674at2759"/>
<feature type="region of interest" description="Disordered" evidence="1">
    <location>
        <begin position="1"/>
        <end position="36"/>
    </location>
</feature>
<feature type="compositionally biased region" description="Polar residues" evidence="1">
    <location>
        <begin position="17"/>
        <end position="36"/>
    </location>
</feature>
<reference evidence="3" key="1">
    <citation type="submission" date="2021-03" db="EMBL/GenBank/DDBJ databases">
        <authorList>
            <person name="Bekaert M."/>
        </authorList>
    </citation>
    <scope>NUCLEOTIDE SEQUENCE</scope>
</reference>
<evidence type="ECO:0000313" key="4">
    <source>
        <dbReference type="Proteomes" id="UP000683360"/>
    </source>
</evidence>
<comment type="caution">
    <text evidence="3">The sequence shown here is derived from an EMBL/GenBank/DDBJ whole genome shotgun (WGS) entry which is preliminary data.</text>
</comment>
<gene>
    <name evidence="3" type="ORF">MEDL_2044</name>
</gene>
<dbReference type="EMBL" id="CAJPWZ010000137">
    <property type="protein sequence ID" value="CAG2186481.1"/>
    <property type="molecule type" value="Genomic_DNA"/>
</dbReference>
<protein>
    <submittedName>
        <fullName evidence="3">Uncharacterized protein</fullName>
    </submittedName>
</protein>
<sequence length="198" mass="21383">MTSLADTTTDLKHSTHMDLSSPLTSPADTTTDLSSVKSSHTDQAYSSLRSSVSSSAEWTSVDSFTLKRTTDTSTKVSTDTWVKVSTDISTQVSTDTASASECVCPCEYVSVVNKTKEELIAIATKDLYIDKTQTSTYKNSKKSAEDHRSSSRNIGIVGVLVISITMSLLVLVDCINGPLKKILVCVTKHKKHNAPLTL</sequence>
<accession>A0A8S3PUX8</accession>
<dbReference type="Proteomes" id="UP000683360">
    <property type="component" value="Unassembled WGS sequence"/>
</dbReference>
<organism evidence="3 4">
    <name type="scientific">Mytilus edulis</name>
    <name type="common">Blue mussel</name>
    <dbReference type="NCBI Taxonomy" id="6550"/>
    <lineage>
        <taxon>Eukaryota</taxon>
        <taxon>Metazoa</taxon>
        <taxon>Spiralia</taxon>
        <taxon>Lophotrochozoa</taxon>
        <taxon>Mollusca</taxon>
        <taxon>Bivalvia</taxon>
        <taxon>Autobranchia</taxon>
        <taxon>Pteriomorphia</taxon>
        <taxon>Mytilida</taxon>
        <taxon>Mytiloidea</taxon>
        <taxon>Mytilidae</taxon>
        <taxon>Mytilinae</taxon>
        <taxon>Mytilus</taxon>
    </lineage>
</organism>
<dbReference type="AlphaFoldDB" id="A0A8S3PUX8"/>
<feature type="transmembrane region" description="Helical" evidence="2">
    <location>
        <begin position="154"/>
        <end position="172"/>
    </location>
</feature>